<evidence type="ECO:0000313" key="1">
    <source>
        <dbReference type="Proteomes" id="UP000035642"/>
    </source>
</evidence>
<dbReference type="AlphaFoldDB" id="A0A158P5P6"/>
<proteinExistence type="predicted"/>
<reference evidence="2" key="2">
    <citation type="submission" date="2016-04" db="UniProtKB">
        <authorList>
            <consortium name="WormBaseParasite"/>
        </authorList>
    </citation>
    <scope>IDENTIFICATION</scope>
</reference>
<keyword evidence="1" id="KW-1185">Reference proteome</keyword>
<dbReference type="STRING" id="6313.A0A158P5P6"/>
<organism evidence="1 2">
    <name type="scientific">Angiostrongylus cantonensis</name>
    <name type="common">Rat lungworm</name>
    <dbReference type="NCBI Taxonomy" id="6313"/>
    <lineage>
        <taxon>Eukaryota</taxon>
        <taxon>Metazoa</taxon>
        <taxon>Ecdysozoa</taxon>
        <taxon>Nematoda</taxon>
        <taxon>Chromadorea</taxon>
        <taxon>Rhabditida</taxon>
        <taxon>Rhabditina</taxon>
        <taxon>Rhabditomorpha</taxon>
        <taxon>Strongyloidea</taxon>
        <taxon>Metastrongylidae</taxon>
        <taxon>Angiostrongylus</taxon>
    </lineage>
</organism>
<name>A0A158P5P6_ANGCA</name>
<protein>
    <submittedName>
        <fullName evidence="2">Uncharacterized protein</fullName>
    </submittedName>
</protein>
<dbReference type="Proteomes" id="UP000035642">
    <property type="component" value="Unassembled WGS sequence"/>
</dbReference>
<accession>A0A158P5P6</accession>
<sequence length="127" mass="13243">MRPPSVVVVSITCHAITLDGILDERTTARENSDVGLLACCPILSQSSLPKRNPVSTAFAQCSILRRLSSTCPVDGFPSLMQIEFFNLAGNVVRTITNTGNTLAVMVSCAQAGSAGADRGFVLGSAVS</sequence>
<reference evidence="1" key="1">
    <citation type="submission" date="2012-09" db="EMBL/GenBank/DDBJ databases">
        <authorList>
            <person name="Martin A.A."/>
        </authorList>
    </citation>
    <scope>NUCLEOTIDE SEQUENCE</scope>
</reference>
<dbReference type="WBParaSite" id="ACAC_0000000401-mRNA-1">
    <property type="protein sequence ID" value="ACAC_0000000401-mRNA-1"/>
    <property type="gene ID" value="ACAC_0000000401"/>
</dbReference>
<evidence type="ECO:0000313" key="2">
    <source>
        <dbReference type="WBParaSite" id="ACAC_0000000401-mRNA-1"/>
    </source>
</evidence>